<feature type="domain" description="Chromo" evidence="3">
    <location>
        <begin position="42"/>
        <end position="80"/>
    </location>
</feature>
<dbReference type="GO" id="GO:0006338">
    <property type="term" value="P:chromatin remodeling"/>
    <property type="evidence" value="ECO:0007669"/>
    <property type="project" value="UniProtKB-ARBA"/>
</dbReference>
<dbReference type="GeneID" id="25980377"/>
<protein>
    <submittedName>
        <fullName evidence="4">Chromo domain containing protein</fullName>
    </submittedName>
</protein>
<dbReference type="InterPro" id="IPR023780">
    <property type="entry name" value="Chromo_domain"/>
</dbReference>
<feature type="compositionally biased region" description="Low complexity" evidence="2">
    <location>
        <begin position="1353"/>
        <end position="1363"/>
    </location>
</feature>
<dbReference type="HOGENOM" id="CLU_002208_0_0_1"/>
<feature type="region of interest" description="Disordered" evidence="2">
    <location>
        <begin position="376"/>
        <end position="477"/>
    </location>
</feature>
<feature type="compositionally biased region" description="Polar residues" evidence="2">
    <location>
        <begin position="187"/>
        <end position="197"/>
    </location>
</feature>
<dbReference type="Gene3D" id="2.40.50.40">
    <property type="match status" value="1"/>
</dbReference>
<feature type="compositionally biased region" description="Polar residues" evidence="2">
    <location>
        <begin position="246"/>
        <end position="256"/>
    </location>
</feature>
<feature type="compositionally biased region" description="Acidic residues" evidence="2">
    <location>
        <begin position="1323"/>
        <end position="1334"/>
    </location>
</feature>
<feature type="compositionally biased region" description="Acidic residues" evidence="2">
    <location>
        <begin position="141"/>
        <end position="154"/>
    </location>
</feature>
<dbReference type="InterPro" id="IPR016197">
    <property type="entry name" value="Chromo-like_dom_sf"/>
</dbReference>
<dbReference type="RefSeq" id="XP_014176055.1">
    <property type="nucleotide sequence ID" value="XM_014320580.1"/>
</dbReference>
<evidence type="ECO:0000256" key="1">
    <source>
        <dbReference type="ARBA" id="ARBA00011353"/>
    </source>
</evidence>
<dbReference type="OrthoDB" id="436852at2759"/>
<feature type="region of interest" description="Disordered" evidence="2">
    <location>
        <begin position="124"/>
        <end position="300"/>
    </location>
</feature>
<feature type="compositionally biased region" description="Basic and acidic residues" evidence="2">
    <location>
        <begin position="1234"/>
        <end position="1244"/>
    </location>
</feature>
<accession>F0X6J0</accession>
<feature type="region of interest" description="Disordered" evidence="2">
    <location>
        <begin position="1021"/>
        <end position="1053"/>
    </location>
</feature>
<name>F0X6J0_GROCL</name>
<feature type="region of interest" description="Disordered" evidence="2">
    <location>
        <begin position="1234"/>
        <end position="1254"/>
    </location>
</feature>
<dbReference type="STRING" id="655863.F0X6J0"/>
<feature type="compositionally biased region" description="Low complexity" evidence="2">
    <location>
        <begin position="260"/>
        <end position="274"/>
    </location>
</feature>
<comment type="subunit">
    <text evidence="1">Component of the NuA4 histone acetyltransferase complex.</text>
</comment>
<keyword evidence="5" id="KW-1185">Reference proteome</keyword>
<dbReference type="PROSITE" id="PS50013">
    <property type="entry name" value="CHROMO_2"/>
    <property type="match status" value="1"/>
</dbReference>
<dbReference type="InParanoid" id="F0X6J0"/>
<evidence type="ECO:0000313" key="4">
    <source>
        <dbReference type="EMBL" id="EFX06573.1"/>
    </source>
</evidence>
<reference evidence="4 5" key="1">
    <citation type="journal article" date="2011" name="Proc. Natl. Acad. Sci. U.S.A.">
        <title>Genome and transcriptome analyses of the mountain pine beetle-fungal symbiont Grosmannia clavigera, a lodgepole pine pathogen.</title>
        <authorList>
            <person name="DiGuistini S."/>
            <person name="Wang Y."/>
            <person name="Liao N.Y."/>
            <person name="Taylor G."/>
            <person name="Tanguay P."/>
            <person name="Feau N."/>
            <person name="Henrissat B."/>
            <person name="Chan S.K."/>
            <person name="Hesse-Orce U."/>
            <person name="Alamouti S.M."/>
            <person name="Tsui C.K.M."/>
            <person name="Docking R.T."/>
            <person name="Levasseur A."/>
            <person name="Haridas S."/>
            <person name="Robertson G."/>
            <person name="Birol I."/>
            <person name="Holt R.A."/>
            <person name="Marra M.A."/>
            <person name="Hamelin R.C."/>
            <person name="Hirst M."/>
            <person name="Jones S.J.M."/>
            <person name="Bohlmann J."/>
            <person name="Breuil C."/>
        </authorList>
    </citation>
    <scope>NUCLEOTIDE SEQUENCE [LARGE SCALE GENOMIC DNA]</scope>
    <source>
        <strain evidence="5">kw1407 / UAMH 11150</strain>
    </source>
</reference>
<dbReference type="eggNOG" id="ENOG502STGS">
    <property type="taxonomic scope" value="Eukaryota"/>
</dbReference>
<evidence type="ECO:0000259" key="3">
    <source>
        <dbReference type="PROSITE" id="PS50013"/>
    </source>
</evidence>
<evidence type="ECO:0000256" key="2">
    <source>
        <dbReference type="SAM" id="MobiDB-lite"/>
    </source>
</evidence>
<gene>
    <name evidence="4" type="ORF">CMQ_6894</name>
</gene>
<dbReference type="Proteomes" id="UP000007796">
    <property type="component" value="Unassembled WGS sequence"/>
</dbReference>
<dbReference type="SMART" id="SM00298">
    <property type="entry name" value="CHROMO"/>
    <property type="match status" value="1"/>
</dbReference>
<dbReference type="EMBL" id="GL629729">
    <property type="protein sequence ID" value="EFX06573.1"/>
    <property type="molecule type" value="Genomic_DNA"/>
</dbReference>
<feature type="compositionally biased region" description="Basic and acidic residues" evidence="2">
    <location>
        <begin position="402"/>
        <end position="414"/>
    </location>
</feature>
<proteinExistence type="predicted"/>
<dbReference type="InterPro" id="IPR000953">
    <property type="entry name" value="Chromo/chromo_shadow_dom"/>
</dbReference>
<sequence length="1433" mass="159933">MATASMQEDRLEAISISDDDDDDDNISLTSTVDENLAYDTEYLVKDILAESETSTGGRSYLVEWADYELQHCTWEPEDQIGAEIVDEFWHKQRGLPDYKPFDIERYNEAVRRWTVRHNRRNQKRRRLGLPMTKLDNPSLVEEQEPFDTAEESDTHEEASTSPARIAGETETPELRKRTKNKPDAAATKSTPAVQTAAQAKKPDRATDGAKQTATSQVRNVDRAHKKPSDLVEGPSGLTARRKMTESAATKTATAVSPTIGRTAGKAGRAGTTPGLLAKARTSTAKSVASGPTERASFSARKSGAASRAAVVGNAFIDGKRVRKMTTLETAVTDSSRNSMLFNRRVRRIAELRERSRPDGAIEAGVLSTKLFPITQGPVLSRQQQRKQKQTEATATAVSENGPEDKAHDDGEALQKAKKRRTVRFIVSDSSDSDSNDGGGWDTPAEEDVSFGDHHSPTHGADLTRQPGSPMHPVPTHSVESTLLLGPRKKPISVYISGVVLPVAISGIRFIELPLAEILGNEPLHFEHIVLAESLVKRLQQMHQGMVFHGNVAATAAAAREEKEDESSGGSSTAALETAAERLRTMASGLFLSRPGTGMLLYPAQSEDWRDELFGFPLLANTANAPLRCVAFRMPIDFGPYLRKPSLPADAGSPNVDPVLDVPEGMSNREYLMQTFFQLDRASYLPLFPQYAQQAQGGVGRSVFFIFPPSLLLSMYQMAGWVRVVDSASKIYLCSRPGAWLAFQEAVTGKKKGTEKEKNETEAGVVVIHELATWSVRRFFGICNLAEGESCRIWSLSQSMILPALFPSDGQTDFEEGRLTRQPGQVCWTQLFPHGMAILVTPSFLVAEPQRAYDLFEWFFRVRRLAPGIAFQLVTTCDFCRFLEVLAREKARQREMILASRQAASLRLREERAAQLGLTHDVCECRFRTWLLVREALRQYERPEGWVFRRQDDGPIVQMPAAVDGNDEQSLVNYYAEWATRRLDRFRAFYVVGSDQAGEGSIDSVKRRIPIPTFAADTKIDPDSAWGVPEEEGPLQAAEAAAQQSPKPSVDPKLPSATSVVQGLTSYLMQCNSGPEFWRFYGFPVLWMDGAESVAFPMHGYKCSISDWFSYSWSFLTRIHNFRSYVGLFFTPDHEDAGEGQKQEHPARREYGRHAWVAVYRPEHAHKRPFRTTEIIIWDLRAATRLAGMTELREEDLTAAQQKLIGYVRQQGPDKNPGLDLVSVWIGSQLFDLEKGAGKEGEPRPQKQARFVQPAADDSELHVTMQYLDSLVRSFKDVLPATANYLQERGYRPVRMRRETRGADGSNETKATAKTKPKKRTESFDESDEGGEAIDDGGPAGDRVVIHPPRGHSQQKQQQQQEQQRPVRRSRCSNALFEAVQRIRRFDAQATTMSFVFRPTTEWYGEQMEEGRGFEHLHVVGSQAFFRSFGGKGH</sequence>
<feature type="compositionally biased region" description="Basic and acidic residues" evidence="2">
    <location>
        <begin position="219"/>
        <end position="229"/>
    </location>
</feature>
<dbReference type="Pfam" id="PF00385">
    <property type="entry name" value="Chromo"/>
    <property type="match status" value="1"/>
</dbReference>
<feature type="compositionally biased region" description="Polar residues" evidence="2">
    <location>
        <begin position="209"/>
        <end position="218"/>
    </location>
</feature>
<evidence type="ECO:0000313" key="5">
    <source>
        <dbReference type="Proteomes" id="UP000007796"/>
    </source>
</evidence>
<dbReference type="SUPFAM" id="SSF54160">
    <property type="entry name" value="Chromo domain-like"/>
    <property type="match status" value="1"/>
</dbReference>
<organism evidence="5">
    <name type="scientific">Grosmannia clavigera (strain kw1407 / UAMH 11150)</name>
    <name type="common">Blue stain fungus</name>
    <name type="synonym">Graphiocladiella clavigera</name>
    <dbReference type="NCBI Taxonomy" id="655863"/>
    <lineage>
        <taxon>Eukaryota</taxon>
        <taxon>Fungi</taxon>
        <taxon>Dikarya</taxon>
        <taxon>Ascomycota</taxon>
        <taxon>Pezizomycotina</taxon>
        <taxon>Sordariomycetes</taxon>
        <taxon>Sordariomycetidae</taxon>
        <taxon>Ophiostomatales</taxon>
        <taxon>Ophiostomataceae</taxon>
        <taxon>Leptographium</taxon>
    </lineage>
</organism>
<feature type="region of interest" description="Disordered" evidence="2">
    <location>
        <begin position="1289"/>
        <end position="1369"/>
    </location>
</feature>